<reference evidence="2 3" key="1">
    <citation type="submission" date="2014-02" db="EMBL/GenBank/DDBJ databases">
        <title>The genome sequence of Colletotrichum salicis CBS 607.94.</title>
        <authorList>
            <person name="Baroncelli R."/>
            <person name="Thon M.R."/>
        </authorList>
    </citation>
    <scope>NUCLEOTIDE SEQUENCE [LARGE SCALE GENOMIC DNA]</scope>
    <source>
        <strain evidence="2 3">CBS 607.94</strain>
    </source>
</reference>
<comment type="caution">
    <text evidence="2">The sequence shown here is derived from an EMBL/GenBank/DDBJ whole genome shotgun (WGS) entry which is preliminary data.</text>
</comment>
<sequence length="640" mass="71210">MDATYQKRLDDAETELESNADTMQNFRRKIQQLEESLTNTETKLETEKRLRELAEQRETAAEAFKKSMIENHKRKLFNDIVNFNHYVEKGERDMATIKNKLETANGQTQHLSGVLQGVKDELEKQKQGVVVLQNQLVSAGAEAEKAKQDVQELQQSKSTLESTTKSLTDDKLEASKKTEALKADLDAQTIKVGELTSSLNDVRTSRNNLEWSLGEYKEKLASSEEVTSMLTNQLGDIRRQSNETILLRENEVEAAKKASQATEMRHQEKIRVLEAKVNALRTTEANNKHKISTLETDASNLKAIETVDKQKIHTLKAQTTGTEDKQTIHNLEGRFNALEDSHTTTKTRLSEFLSEAGPGFSSAIVAGGSESATLEYEPLLICQNWNGNAVEPDLSVQSTVSLIAAVFSVFDKPEWDDRYVGALMRRLTECLGGSAADTDDTASAVADVLSMRWPSLQDLTPAPDSILAEMKAHCSDDGPKPWRNVTEVAPLLNADDASVQWWTSHHAMVLRLDSVDVIKASAWEKAIVWLSILLEALDREASLSRFAMSRTSASLTPKSLNDIHLGLFNKGLDPVSIAAIQSVDSSDDGSISASARLPSSQKRSNCRRSRYFEVASCVFLFQSSYPDAFPREDWVPERPC</sequence>
<name>A0A135UJ13_9PEZI</name>
<keyword evidence="1" id="KW-0175">Coiled coil</keyword>
<dbReference type="OrthoDB" id="10255522at2759"/>
<evidence type="ECO:0000313" key="3">
    <source>
        <dbReference type="Proteomes" id="UP000070121"/>
    </source>
</evidence>
<dbReference type="Proteomes" id="UP000070121">
    <property type="component" value="Unassembled WGS sequence"/>
</dbReference>
<organism evidence="2 3">
    <name type="scientific">Colletotrichum salicis</name>
    <dbReference type="NCBI Taxonomy" id="1209931"/>
    <lineage>
        <taxon>Eukaryota</taxon>
        <taxon>Fungi</taxon>
        <taxon>Dikarya</taxon>
        <taxon>Ascomycota</taxon>
        <taxon>Pezizomycotina</taxon>
        <taxon>Sordariomycetes</taxon>
        <taxon>Hypocreomycetidae</taxon>
        <taxon>Glomerellales</taxon>
        <taxon>Glomerellaceae</taxon>
        <taxon>Colletotrichum</taxon>
        <taxon>Colletotrichum acutatum species complex</taxon>
    </lineage>
</organism>
<feature type="coiled-coil region" evidence="1">
    <location>
        <begin position="87"/>
        <end position="163"/>
    </location>
</feature>
<proteinExistence type="predicted"/>
<dbReference type="EMBL" id="JFFI01001395">
    <property type="protein sequence ID" value="KXH60375.1"/>
    <property type="molecule type" value="Genomic_DNA"/>
</dbReference>
<dbReference type="SUPFAM" id="SSF57997">
    <property type="entry name" value="Tropomyosin"/>
    <property type="match status" value="1"/>
</dbReference>
<accession>A0A135UJ13</accession>
<dbReference type="AlphaFoldDB" id="A0A135UJ13"/>
<evidence type="ECO:0000313" key="2">
    <source>
        <dbReference type="EMBL" id="KXH60375.1"/>
    </source>
</evidence>
<keyword evidence="3" id="KW-1185">Reference proteome</keyword>
<evidence type="ECO:0000256" key="1">
    <source>
        <dbReference type="SAM" id="Coils"/>
    </source>
</evidence>
<gene>
    <name evidence="2" type="ORF">CSAL01_05756</name>
</gene>
<feature type="coiled-coil region" evidence="1">
    <location>
        <begin position="9"/>
        <end position="63"/>
    </location>
</feature>
<protein>
    <submittedName>
        <fullName evidence="2">Uncharacterized protein</fullName>
    </submittedName>
</protein>